<comment type="caution">
    <text evidence="1">The sequence shown here is derived from an EMBL/GenBank/DDBJ whole genome shotgun (WGS) entry which is preliminary data.</text>
</comment>
<reference evidence="2" key="1">
    <citation type="submission" date="2016-11" db="EMBL/GenBank/DDBJ databases">
        <authorList>
            <person name="Schniete J.K."/>
            <person name="Salih T."/>
            <person name="Algora Gallardo L."/>
            <person name="Martinez Fernandez S."/>
            <person name="Herron P.R."/>
        </authorList>
    </citation>
    <scope>NUCLEOTIDE SEQUENCE [LARGE SCALE GENOMIC DNA]</scope>
    <source>
        <strain evidence="2">DSM 41896</strain>
    </source>
</reference>
<organism evidence="1 2">
    <name type="scientific">Streptomyces phaeoluteigriseus</name>
    <dbReference type="NCBI Taxonomy" id="114686"/>
    <lineage>
        <taxon>Bacteria</taxon>
        <taxon>Bacillati</taxon>
        <taxon>Actinomycetota</taxon>
        <taxon>Actinomycetes</taxon>
        <taxon>Kitasatosporales</taxon>
        <taxon>Streptomycetaceae</taxon>
        <taxon>Streptomyces</taxon>
        <taxon>Streptomyces aurantiacus group</taxon>
    </lineage>
</organism>
<proteinExistence type="predicted"/>
<evidence type="ECO:0000313" key="2">
    <source>
        <dbReference type="Proteomes" id="UP000184286"/>
    </source>
</evidence>
<dbReference type="EMBL" id="MPOH02000008">
    <property type="protein sequence ID" value="OQD56746.1"/>
    <property type="molecule type" value="Genomic_DNA"/>
</dbReference>
<dbReference type="Proteomes" id="UP000184286">
    <property type="component" value="Unassembled WGS sequence"/>
</dbReference>
<reference evidence="1 2" key="2">
    <citation type="submission" date="2017-02" db="EMBL/GenBank/DDBJ databases">
        <title>Draft genome sequence of Streptomyces phaeoluteigriseus type strain DSM41896.</title>
        <authorList>
            <person name="Salih T.S."/>
            <person name="Algora Gallardo L."/>
            <person name="Melo Santos T."/>
            <person name="Filgueira Martinez S."/>
            <person name="Herron P.R."/>
        </authorList>
    </citation>
    <scope>NUCLEOTIDE SEQUENCE [LARGE SCALE GENOMIC DNA]</scope>
    <source>
        <strain evidence="1 2">DSM 41896</strain>
    </source>
</reference>
<evidence type="ECO:0000313" key="1">
    <source>
        <dbReference type="EMBL" id="OQD56746.1"/>
    </source>
</evidence>
<accession>A0A1V6MWR9</accession>
<sequence length="84" mass="8462">MGEPRFPVTVGVHGPVAARGELVGPTWVLPLKAGQDALAGIVELANIAAAAGADEVVLTVVPGRIARRTIRVASSLPAPGCPMT</sequence>
<dbReference type="AlphaFoldDB" id="A0A1V6MWR9"/>
<gene>
    <name evidence="1" type="ORF">BM536_007125</name>
</gene>
<name>A0A1V6MWR9_9ACTN</name>
<protein>
    <submittedName>
        <fullName evidence="1">Uncharacterized protein</fullName>
    </submittedName>
</protein>